<dbReference type="Proteomes" id="UP001549921">
    <property type="component" value="Unassembled WGS sequence"/>
</dbReference>
<sequence>MPRPTKRRRLYLEKIKKCQEANKRKKRESEEVDKNIDSGENKKCELATSSKLKKAAQNQDGVNEPPQQLDPLERIFLFQSSNVETANLQAVEIKRECPDEFESNTNRLDLELDVECGPKTHKQQLHNLVIDNVNPEESSSSCKRSARIKMKEAVNQEKILQAIQAKNQRKENDQKEIEDGNVEDIEEEQDHNQEEEDQHEHNAEPADQLNLNYLPENEQQNQELEIKTEDQTEQQFEEIEHDESNKHNLEQLHKPTNSIENEKENKRHYNQKKVLQHEDLLIELERVPTVENTETKRKRGRPRKPLDATSSVVTEKRKRGRPRKSLDATPSVVTEKRKRGRPPKPRNDNNVVTTGKRKRGRPRKEDSVSQIVDIPVAPIQEEYEEESEDEYTVFISEEVMEDPIHLEIQGVINFLV</sequence>
<feature type="compositionally biased region" description="Acidic residues" evidence="1">
    <location>
        <begin position="231"/>
        <end position="241"/>
    </location>
</feature>
<dbReference type="SMART" id="SM00384">
    <property type="entry name" value="AT_hook"/>
    <property type="match status" value="4"/>
</dbReference>
<feature type="compositionally biased region" description="Basic and acidic residues" evidence="1">
    <location>
        <begin position="242"/>
        <end position="253"/>
    </location>
</feature>
<dbReference type="EMBL" id="JBEDNZ010000031">
    <property type="protein sequence ID" value="KAL0808303.1"/>
    <property type="molecule type" value="Genomic_DNA"/>
</dbReference>
<feature type="compositionally biased region" description="Acidic residues" evidence="1">
    <location>
        <begin position="179"/>
        <end position="197"/>
    </location>
</feature>
<reference evidence="2 3" key="1">
    <citation type="submission" date="2024-06" db="EMBL/GenBank/DDBJ databases">
        <title>A chromosome-level genome assembly of beet webworm, Loxostege sticticalis.</title>
        <authorList>
            <person name="Zhang Y."/>
        </authorList>
    </citation>
    <scope>NUCLEOTIDE SEQUENCE [LARGE SCALE GENOMIC DNA]</scope>
    <source>
        <strain evidence="2">AQ028</strain>
        <tissue evidence="2">Male pupae</tissue>
    </source>
</reference>
<feature type="compositionally biased region" description="Low complexity" evidence="1">
    <location>
        <begin position="208"/>
        <end position="223"/>
    </location>
</feature>
<evidence type="ECO:0000313" key="2">
    <source>
        <dbReference type="EMBL" id="KAL0808303.1"/>
    </source>
</evidence>
<name>A0ABD0S2K1_LOXSC</name>
<feature type="compositionally biased region" description="Basic and acidic residues" evidence="1">
    <location>
        <begin position="275"/>
        <end position="288"/>
    </location>
</feature>
<dbReference type="AlphaFoldDB" id="A0ABD0S2K1"/>
<accession>A0ABD0S2K1</accession>
<dbReference type="Pfam" id="PF02178">
    <property type="entry name" value="AT_hook"/>
    <property type="match status" value="3"/>
</dbReference>
<comment type="caution">
    <text evidence="2">The sequence shown here is derived from an EMBL/GenBank/DDBJ whole genome shotgun (WGS) entry which is preliminary data.</text>
</comment>
<dbReference type="PRINTS" id="PR00929">
    <property type="entry name" value="ATHOOK"/>
</dbReference>
<gene>
    <name evidence="2" type="ORF">ABMA28_012795</name>
</gene>
<feature type="compositionally biased region" description="Basic and acidic residues" evidence="1">
    <location>
        <begin position="168"/>
        <end position="178"/>
    </location>
</feature>
<feature type="region of interest" description="Disordered" evidence="1">
    <location>
        <begin position="21"/>
        <end position="42"/>
    </location>
</feature>
<evidence type="ECO:0000256" key="1">
    <source>
        <dbReference type="SAM" id="MobiDB-lite"/>
    </source>
</evidence>
<protein>
    <submittedName>
        <fullName evidence="2">Uncharacterized protein</fullName>
    </submittedName>
</protein>
<feature type="region of interest" description="Disordered" evidence="1">
    <location>
        <begin position="164"/>
        <end position="368"/>
    </location>
</feature>
<evidence type="ECO:0000313" key="3">
    <source>
        <dbReference type="Proteomes" id="UP001549921"/>
    </source>
</evidence>
<organism evidence="2 3">
    <name type="scientific">Loxostege sticticalis</name>
    <name type="common">Beet webworm moth</name>
    <dbReference type="NCBI Taxonomy" id="481309"/>
    <lineage>
        <taxon>Eukaryota</taxon>
        <taxon>Metazoa</taxon>
        <taxon>Ecdysozoa</taxon>
        <taxon>Arthropoda</taxon>
        <taxon>Hexapoda</taxon>
        <taxon>Insecta</taxon>
        <taxon>Pterygota</taxon>
        <taxon>Neoptera</taxon>
        <taxon>Endopterygota</taxon>
        <taxon>Lepidoptera</taxon>
        <taxon>Glossata</taxon>
        <taxon>Ditrysia</taxon>
        <taxon>Pyraloidea</taxon>
        <taxon>Crambidae</taxon>
        <taxon>Pyraustinae</taxon>
        <taxon>Loxostege</taxon>
    </lineage>
</organism>
<dbReference type="InterPro" id="IPR017956">
    <property type="entry name" value="AT_hook_DNA-bd_motif"/>
</dbReference>
<proteinExistence type="predicted"/>